<evidence type="ECO:0000313" key="3">
    <source>
        <dbReference type="Proteomes" id="UP000008983"/>
    </source>
</evidence>
<sequence>MLKYLIICQNISNMKIRIKSLRFQSLIIKHGLIFFISLVKFVPVFFPSQKLRKFLFLELQLQQFNLSMQKEKIIKIEIMQLNRLNKEDLTLILEKIFLLQQYFLKGQLLMENIYFLLKREHSILYYQYKLRVFNILKGILIALWIFWVWVKIVQLHFLNSKII</sequence>
<keyword evidence="1" id="KW-0812">Transmembrane</keyword>
<dbReference type="InParanoid" id="G0R6C4"/>
<feature type="transmembrane region" description="Helical" evidence="1">
    <location>
        <begin position="132"/>
        <end position="150"/>
    </location>
</feature>
<gene>
    <name evidence="2" type="ORF">IMG5_203800</name>
</gene>
<feature type="transmembrane region" description="Helical" evidence="1">
    <location>
        <begin position="27"/>
        <end position="46"/>
    </location>
</feature>
<dbReference type="EMBL" id="GL984395">
    <property type="protein sequence ID" value="EGR26981.1"/>
    <property type="molecule type" value="Genomic_DNA"/>
</dbReference>
<dbReference type="Proteomes" id="UP000008983">
    <property type="component" value="Unassembled WGS sequence"/>
</dbReference>
<dbReference type="GeneID" id="14903041"/>
<dbReference type="AlphaFoldDB" id="G0R6C4"/>
<name>G0R6C4_ICHMU</name>
<protein>
    <recommendedName>
        <fullName evidence="4">Transmembrane protein</fullName>
    </recommendedName>
</protein>
<keyword evidence="1" id="KW-0472">Membrane</keyword>
<organism evidence="2 3">
    <name type="scientific">Ichthyophthirius multifiliis</name>
    <name type="common">White spot disease agent</name>
    <name type="synonym">Ich</name>
    <dbReference type="NCBI Taxonomy" id="5932"/>
    <lineage>
        <taxon>Eukaryota</taxon>
        <taxon>Sar</taxon>
        <taxon>Alveolata</taxon>
        <taxon>Ciliophora</taxon>
        <taxon>Intramacronucleata</taxon>
        <taxon>Oligohymenophorea</taxon>
        <taxon>Hymenostomatida</taxon>
        <taxon>Ophryoglenina</taxon>
        <taxon>Ichthyophthirius</taxon>
    </lineage>
</organism>
<evidence type="ECO:0000256" key="1">
    <source>
        <dbReference type="SAM" id="Phobius"/>
    </source>
</evidence>
<evidence type="ECO:0000313" key="2">
    <source>
        <dbReference type="EMBL" id="EGR26981.1"/>
    </source>
</evidence>
<proteinExistence type="predicted"/>
<accession>G0R6C4</accession>
<reference evidence="2 3" key="1">
    <citation type="submission" date="2011-07" db="EMBL/GenBank/DDBJ databases">
        <authorList>
            <person name="Coyne R."/>
            <person name="Brami D."/>
            <person name="Johnson J."/>
            <person name="Hostetler J."/>
            <person name="Hannick L."/>
            <person name="Clark T."/>
            <person name="Cassidy-Hanley D."/>
            <person name="Inman J."/>
        </authorList>
    </citation>
    <scope>NUCLEOTIDE SEQUENCE [LARGE SCALE GENOMIC DNA]</scope>
    <source>
        <strain evidence="2 3">G5</strain>
    </source>
</reference>
<evidence type="ECO:0008006" key="4">
    <source>
        <dbReference type="Google" id="ProtNLM"/>
    </source>
</evidence>
<dbReference type="RefSeq" id="XP_004023865.1">
    <property type="nucleotide sequence ID" value="XM_004023816.1"/>
</dbReference>
<keyword evidence="1" id="KW-1133">Transmembrane helix</keyword>
<keyword evidence="3" id="KW-1185">Reference proteome</keyword>